<evidence type="ECO:0000313" key="2">
    <source>
        <dbReference type="EMBL" id="RCK78521.1"/>
    </source>
</evidence>
<evidence type="ECO:0000313" key="3">
    <source>
        <dbReference type="Proteomes" id="UP000252355"/>
    </source>
</evidence>
<comment type="caution">
    <text evidence="2">The sequence shown here is derived from an EMBL/GenBank/DDBJ whole genome shotgun (WGS) entry which is preliminary data.</text>
</comment>
<protein>
    <submittedName>
        <fullName evidence="2">Uncharacterized protein</fullName>
    </submittedName>
</protein>
<feature type="transmembrane region" description="Helical" evidence="1">
    <location>
        <begin position="36"/>
        <end position="54"/>
    </location>
</feature>
<proteinExistence type="predicted"/>
<dbReference type="AlphaFoldDB" id="A0A367ZME2"/>
<name>A0A367ZME2_9BACT</name>
<feature type="transmembrane region" description="Helical" evidence="1">
    <location>
        <begin position="60"/>
        <end position="79"/>
    </location>
</feature>
<accession>A0A367ZME2</accession>
<dbReference type="EMBL" id="QOQW01000022">
    <property type="protein sequence ID" value="RCK78521.1"/>
    <property type="molecule type" value="Genomic_DNA"/>
</dbReference>
<organism evidence="2 3">
    <name type="scientific">Candidatus Ozemobacter sibiricus</name>
    <dbReference type="NCBI Taxonomy" id="2268124"/>
    <lineage>
        <taxon>Bacteria</taxon>
        <taxon>Candidatus Ozemobacteria</taxon>
        <taxon>Candidatus Ozemobacterales</taxon>
        <taxon>Candidatus Ozemobacteraceae</taxon>
        <taxon>Candidatus Ozemobacter</taxon>
    </lineage>
</organism>
<keyword evidence="1" id="KW-0812">Transmembrane</keyword>
<reference evidence="2 3" key="1">
    <citation type="submission" date="2018-05" db="EMBL/GenBank/DDBJ databases">
        <title>A metagenomic window into the 2 km-deep terrestrial subsurface aquifer revealed taxonomically and functionally diverse microbial community comprising novel uncultured bacterial lineages.</title>
        <authorList>
            <person name="Kadnikov V.V."/>
            <person name="Mardanov A.V."/>
            <person name="Beletsky A.V."/>
            <person name="Banks D."/>
            <person name="Pimenov N.V."/>
            <person name="Frank Y.A."/>
            <person name="Karnachuk O.V."/>
            <person name="Ravin N.V."/>
        </authorList>
    </citation>
    <scope>NUCLEOTIDE SEQUENCE [LARGE SCALE GENOMIC DNA]</scope>
    <source>
        <strain evidence="2">BY5</strain>
    </source>
</reference>
<dbReference type="Proteomes" id="UP000252355">
    <property type="component" value="Unassembled WGS sequence"/>
</dbReference>
<feature type="transmembrane region" description="Helical" evidence="1">
    <location>
        <begin position="6"/>
        <end position="24"/>
    </location>
</feature>
<keyword evidence="1" id="KW-1133">Transmembrane helix</keyword>
<gene>
    <name evidence="2" type="ORF">OZSIB_1441</name>
</gene>
<keyword evidence="1" id="KW-0472">Membrane</keyword>
<evidence type="ECO:0000256" key="1">
    <source>
        <dbReference type="SAM" id="Phobius"/>
    </source>
</evidence>
<sequence>MTTIERTMLTFGIFVVNLYLVLTVHQGMKDEAQMQVIFTLTTLVFLTGIGLSIYQRDASYFFGLLALYYCPFIILRTGLSLETGATLIATGGMLHGLAGFPRPRWPDWASLEFMGGLFGRRRLLNRLLAAARARTGGEHLLDSDLQEYAALEHHIARVVRCLDGADPALDEALKDSVKQMSALQSDFARLLLRGAHLGRVLEETDRRGLEAEIEAAEREAAATHDPVVKAQLADMIALKRKRLEEMDRLATCAKRIQVQRAQILELVKGAYETVNALKFADITTMKASSSQLSRGIVRIRGELESLEQGLLTAETLAHHS</sequence>